<dbReference type="Pfam" id="PF04130">
    <property type="entry name" value="GCP_C_terminal"/>
    <property type="match status" value="1"/>
</dbReference>
<evidence type="ECO:0000259" key="9">
    <source>
        <dbReference type="Pfam" id="PF17681"/>
    </source>
</evidence>
<dbReference type="RefSeq" id="XP_035786687.1">
    <property type="nucleotide sequence ID" value="XM_035930794.1"/>
</dbReference>
<dbReference type="KEGG" id="aali:118463874"/>
<dbReference type="GeneID" id="118463874"/>
<dbReference type="InterPro" id="IPR041470">
    <property type="entry name" value="GCP_N"/>
</dbReference>
<dbReference type="GO" id="GO:0031122">
    <property type="term" value="P:cytoplasmic microtubule organization"/>
    <property type="evidence" value="ECO:0007669"/>
    <property type="project" value="TreeGrafter"/>
</dbReference>
<dbReference type="VEuPathDB" id="VectorBase:AALB006986"/>
<evidence type="ECO:0000256" key="5">
    <source>
        <dbReference type="ARBA" id="ARBA00023212"/>
    </source>
</evidence>
<feature type="domain" description="Gamma tubulin complex component C-terminal" evidence="8">
    <location>
        <begin position="1245"/>
        <end position="1557"/>
    </location>
</feature>
<reference evidence="10" key="2">
    <citation type="submission" date="2022-08" db="UniProtKB">
        <authorList>
            <consortium name="EnsemblMetazoa"/>
        </authorList>
    </citation>
    <scope>IDENTIFICATION</scope>
    <source>
        <strain evidence="10">STECLA/ALBI9_A</strain>
    </source>
</reference>
<dbReference type="GO" id="GO:0000278">
    <property type="term" value="P:mitotic cell cycle"/>
    <property type="evidence" value="ECO:0007669"/>
    <property type="project" value="TreeGrafter"/>
</dbReference>
<feature type="compositionally biased region" description="Low complexity" evidence="7">
    <location>
        <begin position="797"/>
        <end position="813"/>
    </location>
</feature>
<evidence type="ECO:0000256" key="4">
    <source>
        <dbReference type="ARBA" id="ARBA00022701"/>
    </source>
</evidence>
<feature type="coiled-coil region" evidence="6">
    <location>
        <begin position="699"/>
        <end position="747"/>
    </location>
</feature>
<evidence type="ECO:0000256" key="3">
    <source>
        <dbReference type="ARBA" id="ARBA00022490"/>
    </source>
</evidence>
<dbReference type="VEuPathDB" id="VectorBase:AALB20_037020"/>
<dbReference type="Proteomes" id="UP000069272">
    <property type="component" value="Chromosome 3R"/>
</dbReference>
<reference evidence="10 11" key="1">
    <citation type="journal article" date="2017" name="G3 (Bethesda)">
        <title>The Physical Genome Mapping of Anopheles albimanus Corrected Scaffold Misassemblies and Identified Interarm Rearrangements in Genus Anopheles.</title>
        <authorList>
            <person name="Artemov G.N."/>
            <person name="Peery A.N."/>
            <person name="Jiang X."/>
            <person name="Tu Z."/>
            <person name="Stegniy V.N."/>
            <person name="Sharakhova M.V."/>
            <person name="Sharakhov I.V."/>
        </authorList>
    </citation>
    <scope>NUCLEOTIDE SEQUENCE [LARGE SCALE GENOMIC DNA]</scope>
    <source>
        <strain evidence="10 11">ALBI9_A</strain>
    </source>
</reference>
<evidence type="ECO:0000256" key="1">
    <source>
        <dbReference type="ARBA" id="ARBA00004245"/>
    </source>
</evidence>
<comment type="subcellular location">
    <subcellularLocation>
        <location evidence="1">Cytoplasm</location>
        <location evidence="1">Cytoskeleton</location>
    </subcellularLocation>
</comment>
<evidence type="ECO:0008006" key="12">
    <source>
        <dbReference type="Google" id="ProtNLM"/>
    </source>
</evidence>
<dbReference type="Pfam" id="PF17681">
    <property type="entry name" value="GCP_N_terminal"/>
    <property type="match status" value="1"/>
</dbReference>
<sequence length="1562" mass="178565">MCSDSVYRLVNELVKAIGDESKASVDVKVLKRCRSLTFGVLLGKQHQRPSCIGMRGALAPQQETPAECVESIDPLDALECHHFELLMTSRYRYQMERNKRFEHLLDQMKLDRKRQGGSGQPNESERTLLQFLLLLKNQSTDDSPTVRTQTSFFANEKMPAIRYGPYPIFKSVDFRLNQRLIEACYDEKSNPYLYRTSPSSCNVFTAHLANMLAHEAERAGPLPVDCSYFSDNLAAAAHYDGPFRYNLLKDGRKLRKSLASAFCQPPTNTLSCPKAKQSNQKMIYGTNWENLGERFVPQEKSFLSECQGSLFRLLAVEASTKSPKVQLEIKVVRQSNFLRDIKFLLMGISSSVFHFDESNRFLAIPNLTLEDVRISSMQPLIDRALEIGTCFRRLQMMTRKNPYTLEMLLEGFVFRAFCESVANFLCCYRVLVNAYEGPSVLQLLHTLAPASDQLLAMARLCGIHPQHESDRDFPTGSRLLDHLYRELLEATRPCVGAFLLSTLRRCSLEYFAIFQRWLFGGQLHDPSSELFVYFVDHYRPNTKHFFDKAYLIRRQSVPGFLRGFEEDVLLCGKYAQLLKAFRPLHPLFTLRQPELTVCLSFEAVDQLRVRWLKYANQARQLCGPTVSVRELYEAQERAHEERCRQVEEGFRLIMDKWRQEQTAEEQELERKKKKQFDILLGQLTEARENKLAAKRRELLREVQDEHDRMEVDSRRLLEENYELVQRVEKYTELNRLADRQLERLKLAELSIVPVVTVSSEPNTEADSETGFQSCRESYASATSPSIYEDAQKSPAFSINSGSSTSTSISSSSSARAAGKDMDASGSSVSEDLLEATIVECPIVPQIDSLAAETDRLNCNLPTVVVAMETSEGERNRQRVLGSTLASYLNEDTANANLAPLVGGGHGGGMNKLTEAQRNKLKILSQEFEIAPTTTDVNCNRLEESRRNREKILISDYTNRPEDAAETIAHPAADQELTELQRNRRKIMNQEYNLVLGDDEHDGQKAAQKATMYLTLETDRARNRRRVMDSEYAMGPGVARVESSIYADTPMSVDSDTMESSVSPSMFPGPGSQQEQQDINANPLITPENGTLKLDVLAAAEAAERFERGRRFGIPDTATLQQETPASALNAPETVDGFDFAKALTLERTKKTSSVVNVEEDDEIYRDFVQALRKQTKNFFRLAIPPEEGDEIVEESDRTIPDNELNSLDPLTITRFLQYSLVIPLRAHMEIVNNEILKMYLYDLDLLSHFESLRNYFLLMDGEFSAHICDSLFGRLETVQSPYELLNYQTLHAILDGALYCSNAGSDPNAERLSFIVCQVPDQFDLYAPNAISMLNLSYRVEWPLNLILTPEAIEQYTNVFRYLVKVRRISYALENAFELLKDARKRCGRALLQSPQYARVQLIRHKLSQLVNALKTYLSSMLSASWETFRADLQDATETMEDLYRKHRTYVKRIIFLCLLNKRSIELYDNIERVFRVVLRFYCHLRSKDWQLQSPGVTASAQQERYEHPLYDQMLMDELKFDKLVKGTLQIGNKLYDEGYLKEIFEFLHLVNINGYYEGITG</sequence>
<keyword evidence="6" id="KW-0175">Coiled coil</keyword>
<dbReference type="GO" id="GO:0051225">
    <property type="term" value="P:spindle assembly"/>
    <property type="evidence" value="ECO:0007669"/>
    <property type="project" value="TreeGrafter"/>
</dbReference>
<dbReference type="GO" id="GO:0000930">
    <property type="term" value="C:gamma-tubulin complex"/>
    <property type="evidence" value="ECO:0007669"/>
    <property type="project" value="TreeGrafter"/>
</dbReference>
<dbReference type="InterPro" id="IPR042241">
    <property type="entry name" value="GCP_C_sf"/>
</dbReference>
<dbReference type="EnsemblMetazoa" id="AALB006986-RA">
    <property type="protein sequence ID" value="AALB006986-PA"/>
    <property type="gene ID" value="AALB006986"/>
</dbReference>
<dbReference type="STRING" id="7167.A0A182FKE0"/>
<feature type="compositionally biased region" description="Polar residues" evidence="7">
    <location>
        <begin position="1052"/>
        <end position="1063"/>
    </location>
</feature>
<feature type="region of interest" description="Disordered" evidence="7">
    <location>
        <begin position="797"/>
        <end position="825"/>
    </location>
</feature>
<dbReference type="GO" id="GO:0005874">
    <property type="term" value="C:microtubule"/>
    <property type="evidence" value="ECO:0007669"/>
    <property type="project" value="UniProtKB-KW"/>
</dbReference>
<evidence type="ECO:0000313" key="11">
    <source>
        <dbReference type="Proteomes" id="UP000069272"/>
    </source>
</evidence>
<keyword evidence="5" id="KW-0206">Cytoskeleton</keyword>
<dbReference type="Gene3D" id="1.20.120.1900">
    <property type="entry name" value="Gamma-tubulin complex, C-terminal domain"/>
    <property type="match status" value="1"/>
</dbReference>
<evidence type="ECO:0000313" key="10">
    <source>
        <dbReference type="EnsemblMetazoa" id="AALB006986-PA"/>
    </source>
</evidence>
<name>A0A182FKE0_ANOAL</name>
<dbReference type="GO" id="GO:0000922">
    <property type="term" value="C:spindle pole"/>
    <property type="evidence" value="ECO:0007669"/>
    <property type="project" value="InterPro"/>
</dbReference>
<dbReference type="CTD" id="39365"/>
<dbReference type="PANTHER" id="PTHR19302">
    <property type="entry name" value="GAMMA TUBULIN COMPLEX PROTEIN"/>
    <property type="match status" value="1"/>
</dbReference>
<feature type="region of interest" description="Disordered" evidence="7">
    <location>
        <begin position="1052"/>
        <end position="1076"/>
    </location>
</feature>
<protein>
    <recommendedName>
        <fullName evidence="12">Gamma-tubulin complex component 6</fullName>
    </recommendedName>
</protein>
<accession>A0A182FKE0</accession>
<dbReference type="OrthoDB" id="775571at2759"/>
<proteinExistence type="inferred from homology"/>
<dbReference type="PANTHER" id="PTHR19302:SF70">
    <property type="entry name" value="GAMMA-TUBULIN COMPLEX COMPONENT 6"/>
    <property type="match status" value="1"/>
</dbReference>
<evidence type="ECO:0000256" key="6">
    <source>
        <dbReference type="SAM" id="Coils"/>
    </source>
</evidence>
<dbReference type="InterPro" id="IPR040457">
    <property type="entry name" value="GCP_C"/>
</dbReference>
<dbReference type="GO" id="GO:0043015">
    <property type="term" value="F:gamma-tubulin binding"/>
    <property type="evidence" value="ECO:0007669"/>
    <property type="project" value="InterPro"/>
</dbReference>
<dbReference type="GO" id="GO:0007020">
    <property type="term" value="P:microtubule nucleation"/>
    <property type="evidence" value="ECO:0007669"/>
    <property type="project" value="InterPro"/>
</dbReference>
<evidence type="ECO:0000256" key="7">
    <source>
        <dbReference type="SAM" id="MobiDB-lite"/>
    </source>
</evidence>
<keyword evidence="4" id="KW-0493">Microtubule</keyword>
<evidence type="ECO:0000256" key="2">
    <source>
        <dbReference type="ARBA" id="ARBA00010337"/>
    </source>
</evidence>
<keyword evidence="3" id="KW-0963">Cytoplasm</keyword>
<comment type="similarity">
    <text evidence="2">Belongs to the TUBGCP family.</text>
</comment>
<dbReference type="GO" id="GO:0051321">
    <property type="term" value="P:meiotic cell cycle"/>
    <property type="evidence" value="ECO:0007669"/>
    <property type="project" value="TreeGrafter"/>
</dbReference>
<feature type="domain" description="Gamma tubulin complex component protein N-terminal" evidence="9">
    <location>
        <begin position="338"/>
        <end position="598"/>
    </location>
</feature>
<dbReference type="GO" id="GO:0051011">
    <property type="term" value="F:microtubule minus-end binding"/>
    <property type="evidence" value="ECO:0007669"/>
    <property type="project" value="TreeGrafter"/>
</dbReference>
<dbReference type="InterPro" id="IPR007259">
    <property type="entry name" value="GCP"/>
</dbReference>
<keyword evidence="11" id="KW-1185">Reference proteome</keyword>
<evidence type="ECO:0000259" key="8">
    <source>
        <dbReference type="Pfam" id="PF04130"/>
    </source>
</evidence>
<organism evidence="10 11">
    <name type="scientific">Anopheles albimanus</name>
    <name type="common">New world malaria mosquito</name>
    <dbReference type="NCBI Taxonomy" id="7167"/>
    <lineage>
        <taxon>Eukaryota</taxon>
        <taxon>Metazoa</taxon>
        <taxon>Ecdysozoa</taxon>
        <taxon>Arthropoda</taxon>
        <taxon>Hexapoda</taxon>
        <taxon>Insecta</taxon>
        <taxon>Pterygota</taxon>
        <taxon>Neoptera</taxon>
        <taxon>Endopterygota</taxon>
        <taxon>Diptera</taxon>
        <taxon>Nematocera</taxon>
        <taxon>Culicoidea</taxon>
        <taxon>Culicidae</taxon>
        <taxon>Anophelinae</taxon>
        <taxon>Anopheles</taxon>
    </lineage>
</organism>